<sequence length="178" mass="20520">MADTGMRATGTVRQSLYDQGLRCQVARQLRGNGSQQLANAQPIAQIQAPDRSPKKRLVWEALIFSISCHQHLGRPQWQRGESTAKLSVNPLRTWNFDGKWYYASCKVTDRKKEHEPDFLQKHCRSYQTYISMARLRKADSKCAKKHEEHVKNAMFVCMLRGVNSALKYIIDDDPLIVR</sequence>
<dbReference type="Proteomes" id="UP000054843">
    <property type="component" value="Unassembled WGS sequence"/>
</dbReference>
<evidence type="ECO:0000313" key="2">
    <source>
        <dbReference type="Proteomes" id="UP000054843"/>
    </source>
</evidence>
<evidence type="ECO:0000313" key="1">
    <source>
        <dbReference type="EMBL" id="KRZ77326.1"/>
    </source>
</evidence>
<organism evidence="1 2">
    <name type="scientific">Trichinella papuae</name>
    <dbReference type="NCBI Taxonomy" id="268474"/>
    <lineage>
        <taxon>Eukaryota</taxon>
        <taxon>Metazoa</taxon>
        <taxon>Ecdysozoa</taxon>
        <taxon>Nematoda</taxon>
        <taxon>Enoplea</taxon>
        <taxon>Dorylaimia</taxon>
        <taxon>Trichinellida</taxon>
        <taxon>Trichinellidae</taxon>
        <taxon>Trichinella</taxon>
    </lineage>
</organism>
<comment type="caution">
    <text evidence="1">The sequence shown here is derived from an EMBL/GenBank/DDBJ whole genome shotgun (WGS) entry which is preliminary data.</text>
</comment>
<keyword evidence="2" id="KW-1185">Reference proteome</keyword>
<protein>
    <submittedName>
        <fullName evidence="1">Uncharacterized protein</fullName>
    </submittedName>
</protein>
<dbReference type="AlphaFoldDB" id="A0A0V1N0N1"/>
<name>A0A0V1N0N1_9BILA</name>
<accession>A0A0V1N0N1</accession>
<dbReference type="EMBL" id="JYDO01000020">
    <property type="protein sequence ID" value="KRZ77326.1"/>
    <property type="molecule type" value="Genomic_DNA"/>
</dbReference>
<proteinExistence type="predicted"/>
<gene>
    <name evidence="1" type="ORF">T10_7246</name>
</gene>
<reference evidence="1 2" key="1">
    <citation type="submission" date="2015-01" db="EMBL/GenBank/DDBJ databases">
        <title>Evolution of Trichinella species and genotypes.</title>
        <authorList>
            <person name="Korhonen P.K."/>
            <person name="Edoardo P."/>
            <person name="Giuseppe L.R."/>
            <person name="Gasser R.B."/>
        </authorList>
    </citation>
    <scope>NUCLEOTIDE SEQUENCE [LARGE SCALE GENOMIC DNA]</scope>
    <source>
        <strain evidence="1">ISS1980</strain>
    </source>
</reference>